<keyword evidence="1 2" id="KW-0732">Signal</keyword>
<organism evidence="4 5">
    <name type="scientific">Flavisolibacter ginsenosidimutans</name>
    <dbReference type="NCBI Taxonomy" id="661481"/>
    <lineage>
        <taxon>Bacteria</taxon>
        <taxon>Pseudomonadati</taxon>
        <taxon>Bacteroidota</taxon>
        <taxon>Chitinophagia</taxon>
        <taxon>Chitinophagales</taxon>
        <taxon>Chitinophagaceae</taxon>
        <taxon>Flavisolibacter</taxon>
    </lineage>
</organism>
<sequence>MRKTLLLTIAVICLAQISNAQISKGSLFLGGSLSFGSSSNKDQNTSTQDSKSSGWNISPQFGKAIATNKIVGVYVNFSHNNFESGSGTQLQQRPSNTYGGGVFYRRYYPLPSRFYLFGEASLGTSIGKEEQKYGGSLQTQTERTSIGFSITPGISYAASSKLYLEASLNSLANLYYQWAKTTTYPPATGGVTSISNQKQFGVAANGNGTSGISIGLRWILPSKS</sequence>
<accession>A0A5B8ULU7</accession>
<feature type="domain" description="Outer membrane protein beta-barrel" evidence="3">
    <location>
        <begin position="9"/>
        <end position="170"/>
    </location>
</feature>
<evidence type="ECO:0000256" key="2">
    <source>
        <dbReference type="SAM" id="SignalP"/>
    </source>
</evidence>
<name>A0A5B8ULU7_9BACT</name>
<evidence type="ECO:0000313" key="4">
    <source>
        <dbReference type="EMBL" id="QEC57558.1"/>
    </source>
</evidence>
<dbReference type="RefSeq" id="WP_146790009.1">
    <property type="nucleotide sequence ID" value="NZ_BAABIO010000003.1"/>
</dbReference>
<evidence type="ECO:0000313" key="5">
    <source>
        <dbReference type="Proteomes" id="UP000321204"/>
    </source>
</evidence>
<evidence type="ECO:0000259" key="3">
    <source>
        <dbReference type="Pfam" id="PF13505"/>
    </source>
</evidence>
<dbReference type="EMBL" id="CP042433">
    <property type="protein sequence ID" value="QEC57558.1"/>
    <property type="molecule type" value="Genomic_DNA"/>
</dbReference>
<dbReference type="Proteomes" id="UP000321204">
    <property type="component" value="Chromosome"/>
</dbReference>
<keyword evidence="5" id="KW-1185">Reference proteome</keyword>
<dbReference type="OrthoDB" id="945117at2"/>
<protein>
    <submittedName>
        <fullName evidence="4">Outer membrane beta-barrel protein</fullName>
    </submittedName>
</protein>
<dbReference type="Pfam" id="PF13505">
    <property type="entry name" value="OMP_b-brl"/>
    <property type="match status" value="1"/>
</dbReference>
<dbReference type="InterPro" id="IPR027385">
    <property type="entry name" value="Beta-barrel_OMP"/>
</dbReference>
<dbReference type="KEGG" id="fgg:FSB75_17160"/>
<proteinExistence type="predicted"/>
<gene>
    <name evidence="4" type="ORF">FSB75_17160</name>
</gene>
<feature type="chain" id="PRO_5023070438" evidence="2">
    <location>
        <begin position="21"/>
        <end position="224"/>
    </location>
</feature>
<feature type="signal peptide" evidence="2">
    <location>
        <begin position="1"/>
        <end position="20"/>
    </location>
</feature>
<dbReference type="InterPro" id="IPR011250">
    <property type="entry name" value="OMP/PagP_B-barrel"/>
</dbReference>
<dbReference type="AlphaFoldDB" id="A0A5B8ULU7"/>
<reference evidence="4 5" key="1">
    <citation type="journal article" date="2015" name="Int. J. Syst. Evol. Microbiol.">
        <title>Flavisolibacter ginsenosidimutans sp. nov., with ginsenoside-converting activity isolated from soil used for cultivating ginseng.</title>
        <authorList>
            <person name="Zhao Y."/>
            <person name="Liu Q."/>
            <person name="Kang M.S."/>
            <person name="Jin F."/>
            <person name="Yu H."/>
            <person name="Im W.T."/>
        </authorList>
    </citation>
    <scope>NUCLEOTIDE SEQUENCE [LARGE SCALE GENOMIC DNA]</scope>
    <source>
        <strain evidence="4 5">Gsoil 636</strain>
    </source>
</reference>
<evidence type="ECO:0000256" key="1">
    <source>
        <dbReference type="ARBA" id="ARBA00022729"/>
    </source>
</evidence>
<dbReference type="SUPFAM" id="SSF56925">
    <property type="entry name" value="OMPA-like"/>
    <property type="match status" value="1"/>
</dbReference>